<name>A0A218WMI8_PUNGR</name>
<evidence type="ECO:0000313" key="1">
    <source>
        <dbReference type="EMBL" id="OWM74005.1"/>
    </source>
</evidence>
<gene>
    <name evidence="1" type="ORF">CDL15_Pgr022276</name>
</gene>
<organism evidence="1 2">
    <name type="scientific">Punica granatum</name>
    <name type="common">Pomegranate</name>
    <dbReference type="NCBI Taxonomy" id="22663"/>
    <lineage>
        <taxon>Eukaryota</taxon>
        <taxon>Viridiplantae</taxon>
        <taxon>Streptophyta</taxon>
        <taxon>Embryophyta</taxon>
        <taxon>Tracheophyta</taxon>
        <taxon>Spermatophyta</taxon>
        <taxon>Magnoliopsida</taxon>
        <taxon>eudicotyledons</taxon>
        <taxon>Gunneridae</taxon>
        <taxon>Pentapetalae</taxon>
        <taxon>rosids</taxon>
        <taxon>malvids</taxon>
        <taxon>Myrtales</taxon>
        <taxon>Lythraceae</taxon>
        <taxon>Punica</taxon>
    </lineage>
</organism>
<dbReference type="AlphaFoldDB" id="A0A218WMI8"/>
<accession>A0A218WMI8</accession>
<protein>
    <submittedName>
        <fullName evidence="1">Uncharacterized protein</fullName>
    </submittedName>
</protein>
<dbReference type="EMBL" id="MTKT01003937">
    <property type="protein sequence ID" value="OWM74005.1"/>
    <property type="molecule type" value="Genomic_DNA"/>
</dbReference>
<sequence length="109" mass="12596">MQLVNRVDEQMKEVEQLLERSAFSKGLVIEVVETGEIELLTQVSAFVEWEEWSDIAHCLQLKLSHEEEGKRIAAKLSRSLSRESDSHPRRGMELLFLREEIGIDLKFNG</sequence>
<comment type="caution">
    <text evidence="1">The sequence shown here is derived from an EMBL/GenBank/DDBJ whole genome shotgun (WGS) entry which is preliminary data.</text>
</comment>
<reference evidence="2" key="1">
    <citation type="journal article" date="2017" name="Plant J.">
        <title>The pomegranate (Punica granatum L.) genome and the genomics of punicalagin biosynthesis.</title>
        <authorList>
            <person name="Qin G."/>
            <person name="Xu C."/>
            <person name="Ming R."/>
            <person name="Tang H."/>
            <person name="Guyot R."/>
            <person name="Kramer E.M."/>
            <person name="Hu Y."/>
            <person name="Yi X."/>
            <person name="Qi Y."/>
            <person name="Xu X."/>
            <person name="Gao Z."/>
            <person name="Pan H."/>
            <person name="Jian J."/>
            <person name="Tian Y."/>
            <person name="Yue Z."/>
            <person name="Xu Y."/>
        </authorList>
    </citation>
    <scope>NUCLEOTIDE SEQUENCE [LARGE SCALE GENOMIC DNA]</scope>
    <source>
        <strain evidence="2">cv. Dabenzi</strain>
    </source>
</reference>
<dbReference type="Proteomes" id="UP000197138">
    <property type="component" value="Unassembled WGS sequence"/>
</dbReference>
<proteinExistence type="predicted"/>
<evidence type="ECO:0000313" key="2">
    <source>
        <dbReference type="Proteomes" id="UP000197138"/>
    </source>
</evidence>